<evidence type="ECO:0000256" key="1">
    <source>
        <dbReference type="SAM" id="MobiDB-lite"/>
    </source>
</evidence>
<dbReference type="AlphaFoldDB" id="A0AAN6LNR4"/>
<organism evidence="3 4">
    <name type="scientific">Pseudopithomyces chartarum</name>
    <dbReference type="NCBI Taxonomy" id="1892770"/>
    <lineage>
        <taxon>Eukaryota</taxon>
        <taxon>Fungi</taxon>
        <taxon>Dikarya</taxon>
        <taxon>Ascomycota</taxon>
        <taxon>Pezizomycotina</taxon>
        <taxon>Dothideomycetes</taxon>
        <taxon>Pleosporomycetidae</taxon>
        <taxon>Pleosporales</taxon>
        <taxon>Massarineae</taxon>
        <taxon>Didymosphaeriaceae</taxon>
        <taxon>Pseudopithomyces</taxon>
    </lineage>
</organism>
<keyword evidence="4" id="KW-1185">Reference proteome</keyword>
<gene>
    <name evidence="3" type="ORF">GRF29_185g967038</name>
</gene>
<feature type="region of interest" description="Disordered" evidence="1">
    <location>
        <begin position="264"/>
        <end position="299"/>
    </location>
</feature>
<feature type="compositionally biased region" description="Low complexity" evidence="1">
    <location>
        <begin position="283"/>
        <end position="292"/>
    </location>
</feature>
<dbReference type="InterPro" id="IPR013087">
    <property type="entry name" value="Znf_C2H2_type"/>
</dbReference>
<protein>
    <recommendedName>
        <fullName evidence="2">C2H2-type domain-containing protein</fullName>
    </recommendedName>
</protein>
<accession>A0AAN6LNR4</accession>
<proteinExistence type="predicted"/>
<sequence>MAAPAQPAQDRPMLSPARLEEHQMTTINMFVDHNIDPECIVKATENMHNGVQGLLDEARRIVVVADAYQELYGIDVASLILFYKKYGQNVFEAHLNGLVHISQQGLLPPKPDGGTEATPAETGNDDPSAAPPAPFGKKPSHLVTTGGKRLKPNPTHAQKTLPAPGKTIKMRPRALPMGKRPLTSSSAGKKSVQVSNAAKQKRTVAHICIRSCPRSFMKRQAFINHALLKHRDKFSGYHDLTCCDETYGDETTYLDHQWEYHSEIVPEGDPKGGVTPREDMETPSSFSSSPGSDQDAGDY</sequence>
<dbReference type="PROSITE" id="PS00028">
    <property type="entry name" value="ZINC_FINGER_C2H2_1"/>
    <property type="match status" value="1"/>
</dbReference>
<evidence type="ECO:0000313" key="4">
    <source>
        <dbReference type="Proteomes" id="UP001280581"/>
    </source>
</evidence>
<dbReference type="EMBL" id="WVTA01000016">
    <property type="protein sequence ID" value="KAK3201437.1"/>
    <property type="molecule type" value="Genomic_DNA"/>
</dbReference>
<feature type="compositionally biased region" description="Basic and acidic residues" evidence="1">
    <location>
        <begin position="264"/>
        <end position="280"/>
    </location>
</feature>
<feature type="compositionally biased region" description="Polar residues" evidence="1">
    <location>
        <begin position="182"/>
        <end position="197"/>
    </location>
</feature>
<feature type="domain" description="C2H2-type" evidence="2">
    <location>
        <begin position="208"/>
        <end position="230"/>
    </location>
</feature>
<name>A0AAN6LNR4_9PLEO</name>
<evidence type="ECO:0000313" key="3">
    <source>
        <dbReference type="EMBL" id="KAK3201437.1"/>
    </source>
</evidence>
<comment type="caution">
    <text evidence="3">The sequence shown here is derived from an EMBL/GenBank/DDBJ whole genome shotgun (WGS) entry which is preliminary data.</text>
</comment>
<evidence type="ECO:0000259" key="2">
    <source>
        <dbReference type="PROSITE" id="PS00028"/>
    </source>
</evidence>
<reference evidence="3 4" key="1">
    <citation type="submission" date="2021-02" db="EMBL/GenBank/DDBJ databases">
        <title>Genome assembly of Pseudopithomyces chartarum.</title>
        <authorList>
            <person name="Jauregui R."/>
            <person name="Singh J."/>
            <person name="Voisey C."/>
        </authorList>
    </citation>
    <scope>NUCLEOTIDE SEQUENCE [LARGE SCALE GENOMIC DNA]</scope>
    <source>
        <strain evidence="3 4">AGR01</strain>
    </source>
</reference>
<dbReference type="Proteomes" id="UP001280581">
    <property type="component" value="Unassembled WGS sequence"/>
</dbReference>
<feature type="region of interest" description="Disordered" evidence="1">
    <location>
        <begin position="106"/>
        <end position="197"/>
    </location>
</feature>